<keyword evidence="2" id="KW-0812">Transmembrane</keyword>
<comment type="caution">
    <text evidence="4">The sequence shown here is derived from an EMBL/GenBank/DDBJ whole genome shotgun (WGS) entry which is preliminary data.</text>
</comment>
<dbReference type="SUPFAM" id="SSF47413">
    <property type="entry name" value="lambda repressor-like DNA-binding domains"/>
    <property type="match status" value="1"/>
</dbReference>
<accession>A0ABT3V7J5</accession>
<dbReference type="EMBL" id="JAIFZO010000002">
    <property type="protein sequence ID" value="MCX4235940.1"/>
    <property type="molecule type" value="Genomic_DNA"/>
</dbReference>
<dbReference type="Pfam" id="PF13560">
    <property type="entry name" value="HTH_31"/>
    <property type="match status" value="1"/>
</dbReference>
<feature type="compositionally biased region" description="Gly residues" evidence="1">
    <location>
        <begin position="222"/>
        <end position="231"/>
    </location>
</feature>
<keyword evidence="2" id="KW-1133">Transmembrane helix</keyword>
<evidence type="ECO:0000256" key="2">
    <source>
        <dbReference type="SAM" id="Phobius"/>
    </source>
</evidence>
<keyword evidence="2" id="KW-0472">Membrane</keyword>
<dbReference type="RefSeq" id="WP_267028546.1">
    <property type="nucleotide sequence ID" value="NZ_JAIFZO010000002.1"/>
</dbReference>
<dbReference type="InterPro" id="IPR001387">
    <property type="entry name" value="Cro/C1-type_HTH"/>
</dbReference>
<keyword evidence="5" id="KW-1185">Reference proteome</keyword>
<feature type="transmembrane region" description="Helical" evidence="2">
    <location>
        <begin position="145"/>
        <end position="167"/>
    </location>
</feature>
<dbReference type="InterPro" id="IPR010982">
    <property type="entry name" value="Lambda_DNA-bd_dom_sf"/>
</dbReference>
<dbReference type="CDD" id="cd00093">
    <property type="entry name" value="HTH_XRE"/>
    <property type="match status" value="1"/>
</dbReference>
<dbReference type="SMART" id="SM00530">
    <property type="entry name" value="HTH_XRE"/>
    <property type="match status" value="1"/>
</dbReference>
<reference evidence="4" key="1">
    <citation type="journal article" date="2022" name="bioRxiv">
        <title>Discovery and biosynthetic assessment of Streptomyces ortus sp nov. isolated from a deep-sea sponge.</title>
        <authorList>
            <person name="Williams S.E."/>
        </authorList>
    </citation>
    <scope>NUCLEOTIDE SEQUENCE</scope>
    <source>
        <strain evidence="4">A15ISP2-DRY2</strain>
    </source>
</reference>
<dbReference type="PROSITE" id="PS50943">
    <property type="entry name" value="HTH_CROC1"/>
    <property type="match status" value="1"/>
</dbReference>
<evidence type="ECO:0000256" key="1">
    <source>
        <dbReference type="SAM" id="MobiDB-lite"/>
    </source>
</evidence>
<name>A0ABT3V7J5_9ACTN</name>
<feature type="region of interest" description="Disordered" evidence="1">
    <location>
        <begin position="82"/>
        <end position="141"/>
    </location>
</feature>
<evidence type="ECO:0000259" key="3">
    <source>
        <dbReference type="PROSITE" id="PS50943"/>
    </source>
</evidence>
<protein>
    <submittedName>
        <fullName evidence="4">Helix-turn-helix domain-containing protein</fullName>
    </submittedName>
</protein>
<evidence type="ECO:0000313" key="5">
    <source>
        <dbReference type="Proteomes" id="UP001165590"/>
    </source>
</evidence>
<feature type="compositionally biased region" description="Low complexity" evidence="1">
    <location>
        <begin position="190"/>
        <end position="221"/>
    </location>
</feature>
<feature type="domain" description="HTH cro/C1-type" evidence="3">
    <location>
        <begin position="24"/>
        <end position="65"/>
    </location>
</feature>
<organism evidence="4 5">
    <name type="scientific">Streptomyces ortus</name>
    <dbReference type="NCBI Taxonomy" id="2867268"/>
    <lineage>
        <taxon>Bacteria</taxon>
        <taxon>Bacillati</taxon>
        <taxon>Actinomycetota</taxon>
        <taxon>Actinomycetes</taxon>
        <taxon>Kitasatosporales</taxon>
        <taxon>Streptomycetaceae</taxon>
        <taxon>Streptomyces</taxon>
    </lineage>
</organism>
<evidence type="ECO:0000313" key="4">
    <source>
        <dbReference type="EMBL" id="MCX4235940.1"/>
    </source>
</evidence>
<gene>
    <name evidence="4" type="ORF">K3769_24855</name>
</gene>
<feature type="region of interest" description="Disordered" evidence="1">
    <location>
        <begin position="168"/>
        <end position="231"/>
    </location>
</feature>
<proteinExistence type="predicted"/>
<feature type="compositionally biased region" description="Low complexity" evidence="1">
    <location>
        <begin position="90"/>
        <end position="113"/>
    </location>
</feature>
<dbReference type="Proteomes" id="UP001165590">
    <property type="component" value="Unassembled WGS sequence"/>
</dbReference>
<sequence length="440" mass="45307">MAGDEFGELLGQLKERSGLSYGVLGKRLHMSASTLHRYVNGDAVPTDYAPVERLARVCRATPEELVELHRRWVLADALRRQRPSGGAAGAGREAAAGEEPAAAVEAPAAVASEGVREESPGAAGPDDLLVSPRVTSPGSRRRRTVVLAGAAVAAAVVSVALVARVVAGDGGDGDQRADGALASADDRPRAGASAGAKGKSASPSASRSARSSVSAAPSASRSGGGAGAAGAGGVAGATAPVVAVNPYKWDGPCSQHYLIDREPEKVPPPPSEPDARGWVNALGGVAAGQQMLALTVQGSGKATVVLDDLHVRVVDKSAPLAWNDFAMGVGCGGGVETTSFAVNLDDGRPDTSPRAGQRDFPYKVSESDPEVFYIFADARTYNVSWYLELEWSSGGKKGTVRVDDDGKPFRTSGNVGRPAYDFPLGDSAWGRDPYEPDVRG</sequence>
<dbReference type="Gene3D" id="1.10.260.40">
    <property type="entry name" value="lambda repressor-like DNA-binding domains"/>
    <property type="match status" value="1"/>
</dbReference>